<evidence type="ECO:0000313" key="3">
    <source>
        <dbReference type="Proteomes" id="UP000178372"/>
    </source>
</evidence>
<reference evidence="2 3" key="1">
    <citation type="journal article" date="2016" name="Nat. Commun.">
        <title>Thousands of microbial genomes shed light on interconnected biogeochemical processes in an aquifer system.</title>
        <authorList>
            <person name="Anantharaman K."/>
            <person name="Brown C.T."/>
            <person name="Hug L.A."/>
            <person name="Sharon I."/>
            <person name="Castelle C.J."/>
            <person name="Probst A.J."/>
            <person name="Thomas B.C."/>
            <person name="Singh A."/>
            <person name="Wilkins M.J."/>
            <person name="Karaoz U."/>
            <person name="Brodie E.L."/>
            <person name="Williams K.H."/>
            <person name="Hubbard S.S."/>
            <person name="Banfield J.F."/>
        </authorList>
    </citation>
    <scope>NUCLEOTIDE SEQUENCE [LARGE SCALE GENOMIC DNA]</scope>
</reference>
<dbReference type="Proteomes" id="UP000178372">
    <property type="component" value="Unassembled WGS sequence"/>
</dbReference>
<sequence length="83" mass="9212">MFIETLIINLINIILGIIEFFIGLRIILKLAAANPATPFVSWVYETSRALIWPFQGMFPPPTLTGGSIVEFNALIALLAYAFL</sequence>
<keyword evidence="1" id="KW-1133">Transmembrane helix</keyword>
<feature type="transmembrane region" description="Helical" evidence="1">
    <location>
        <begin position="6"/>
        <end position="28"/>
    </location>
</feature>
<comment type="caution">
    <text evidence="2">The sequence shown here is derived from an EMBL/GenBank/DDBJ whole genome shotgun (WGS) entry which is preliminary data.</text>
</comment>
<protein>
    <recommendedName>
        <fullName evidence="4">YggT family protein</fullName>
    </recommendedName>
</protein>
<evidence type="ECO:0008006" key="4">
    <source>
        <dbReference type="Google" id="ProtNLM"/>
    </source>
</evidence>
<gene>
    <name evidence="2" type="ORF">A2690_02985</name>
</gene>
<proteinExistence type="predicted"/>
<evidence type="ECO:0000313" key="2">
    <source>
        <dbReference type="EMBL" id="OGK15050.1"/>
    </source>
</evidence>
<organism evidence="2 3">
    <name type="scientific">Candidatus Roizmanbacteria bacterium RIFCSPHIGHO2_01_FULL_39_12b</name>
    <dbReference type="NCBI Taxonomy" id="1802030"/>
    <lineage>
        <taxon>Bacteria</taxon>
        <taxon>Candidatus Roizmaniibacteriota</taxon>
    </lineage>
</organism>
<keyword evidence="1" id="KW-0472">Membrane</keyword>
<dbReference type="EMBL" id="MFZF01000036">
    <property type="protein sequence ID" value="OGK15050.1"/>
    <property type="molecule type" value="Genomic_DNA"/>
</dbReference>
<name>A0A1F7G863_9BACT</name>
<keyword evidence="1" id="KW-0812">Transmembrane</keyword>
<dbReference type="AlphaFoldDB" id="A0A1F7G863"/>
<accession>A0A1F7G863</accession>
<evidence type="ECO:0000256" key="1">
    <source>
        <dbReference type="SAM" id="Phobius"/>
    </source>
</evidence>